<dbReference type="RefSeq" id="XP_016642624.1">
    <property type="nucleotide sequence ID" value="XM_016787609.1"/>
</dbReference>
<dbReference type="AlphaFoldDB" id="A0A084G663"/>
<dbReference type="HOGENOM" id="CLU_1448506_0_0_1"/>
<feature type="compositionally biased region" description="Polar residues" evidence="1">
    <location>
        <begin position="1"/>
        <end position="12"/>
    </location>
</feature>
<name>A0A084G663_PSEDA</name>
<evidence type="ECO:0000256" key="1">
    <source>
        <dbReference type="SAM" id="MobiDB-lite"/>
    </source>
</evidence>
<proteinExistence type="predicted"/>
<keyword evidence="3" id="KW-1185">Reference proteome</keyword>
<dbReference type="VEuPathDB" id="FungiDB:SAPIO_CDS5245"/>
<gene>
    <name evidence="2" type="ORF">SAPIO_CDS5245</name>
</gene>
<reference evidence="2 3" key="1">
    <citation type="journal article" date="2014" name="Genome Announc.">
        <title>Draft genome sequence of the pathogenic fungus Scedosporium apiospermum.</title>
        <authorList>
            <person name="Vandeputte P."/>
            <person name="Ghamrawi S."/>
            <person name="Rechenmann M."/>
            <person name="Iltis A."/>
            <person name="Giraud S."/>
            <person name="Fleury M."/>
            <person name="Thornton C."/>
            <person name="Delhaes L."/>
            <person name="Meyer W."/>
            <person name="Papon N."/>
            <person name="Bouchara J.P."/>
        </authorList>
    </citation>
    <scope>NUCLEOTIDE SEQUENCE [LARGE SCALE GENOMIC DNA]</scope>
    <source>
        <strain evidence="2 3">IHEM 14462</strain>
    </source>
</reference>
<organism evidence="2 3">
    <name type="scientific">Pseudallescheria apiosperma</name>
    <name type="common">Scedosporium apiospermum</name>
    <dbReference type="NCBI Taxonomy" id="563466"/>
    <lineage>
        <taxon>Eukaryota</taxon>
        <taxon>Fungi</taxon>
        <taxon>Dikarya</taxon>
        <taxon>Ascomycota</taxon>
        <taxon>Pezizomycotina</taxon>
        <taxon>Sordariomycetes</taxon>
        <taxon>Hypocreomycetidae</taxon>
        <taxon>Microascales</taxon>
        <taxon>Microascaceae</taxon>
        <taxon>Scedosporium</taxon>
    </lineage>
</organism>
<evidence type="ECO:0000313" key="3">
    <source>
        <dbReference type="Proteomes" id="UP000028545"/>
    </source>
</evidence>
<dbReference type="Proteomes" id="UP000028545">
    <property type="component" value="Unassembled WGS sequence"/>
</dbReference>
<dbReference type="EMBL" id="JOWA01000098">
    <property type="protein sequence ID" value="KEZ42825.1"/>
    <property type="molecule type" value="Genomic_DNA"/>
</dbReference>
<accession>A0A084G663</accession>
<comment type="caution">
    <text evidence="2">The sequence shown here is derived from an EMBL/GenBank/DDBJ whole genome shotgun (WGS) entry which is preliminary data.</text>
</comment>
<dbReference type="GeneID" id="27724317"/>
<sequence>MALSTLPSSTQHHGPPNNNSNDNSRDKDGKPPHSPRFPGAGRPRLRCRICGATLDPQPARSLSKGAPRPKRAPVTGVHRYRNGGIIECPYSTRAYALPQQVNRMVIAEAAEAAGMSRGGRRRMVLPTRIAPRSEREDDDAMDEDGHEEEEEEEEEEDDDGDEDDDNEEDDESSQASAEESSENDDKD</sequence>
<evidence type="ECO:0000313" key="2">
    <source>
        <dbReference type="EMBL" id="KEZ42825.1"/>
    </source>
</evidence>
<dbReference type="KEGG" id="sapo:SAPIO_CDS5245"/>
<feature type="region of interest" description="Disordered" evidence="1">
    <location>
        <begin position="113"/>
        <end position="187"/>
    </location>
</feature>
<feature type="region of interest" description="Disordered" evidence="1">
    <location>
        <begin position="1"/>
        <end position="76"/>
    </location>
</feature>
<feature type="compositionally biased region" description="Acidic residues" evidence="1">
    <location>
        <begin position="136"/>
        <end position="172"/>
    </location>
</feature>
<protein>
    <submittedName>
        <fullName evidence="2">Uncharacterized protein</fullName>
    </submittedName>
</protein>